<accession>A0AAD7KBT0</accession>
<reference evidence="2" key="1">
    <citation type="submission" date="2023-03" db="EMBL/GenBank/DDBJ databases">
        <title>Massive genome expansion in bonnet fungi (Mycena s.s.) driven by repeated elements and novel gene families across ecological guilds.</title>
        <authorList>
            <consortium name="Lawrence Berkeley National Laboratory"/>
            <person name="Harder C.B."/>
            <person name="Miyauchi S."/>
            <person name="Viragh M."/>
            <person name="Kuo A."/>
            <person name="Thoen E."/>
            <person name="Andreopoulos B."/>
            <person name="Lu D."/>
            <person name="Skrede I."/>
            <person name="Drula E."/>
            <person name="Henrissat B."/>
            <person name="Morin E."/>
            <person name="Kohler A."/>
            <person name="Barry K."/>
            <person name="LaButti K."/>
            <person name="Morin E."/>
            <person name="Salamov A."/>
            <person name="Lipzen A."/>
            <person name="Mereny Z."/>
            <person name="Hegedus B."/>
            <person name="Baldrian P."/>
            <person name="Stursova M."/>
            <person name="Weitz H."/>
            <person name="Taylor A."/>
            <person name="Grigoriev I.V."/>
            <person name="Nagy L.G."/>
            <person name="Martin F."/>
            <person name="Kauserud H."/>
        </authorList>
    </citation>
    <scope>NUCLEOTIDE SEQUENCE</scope>
    <source>
        <strain evidence="2">CBHHK188m</strain>
    </source>
</reference>
<gene>
    <name evidence="2" type="ORF">DFH07DRAFT_791199</name>
</gene>
<sequence length="82" mass="9259">MASSPFAATLRTNYCPTDQEVLDIKALLIEPTLRVQNLDDDIAELQRSLNKLMEERDSVVADVEAHRALISPTRRLPLDIIQ</sequence>
<evidence type="ECO:0000256" key="1">
    <source>
        <dbReference type="SAM" id="Coils"/>
    </source>
</evidence>
<dbReference type="EMBL" id="JARJLG010000003">
    <property type="protein sequence ID" value="KAJ7782577.1"/>
    <property type="molecule type" value="Genomic_DNA"/>
</dbReference>
<evidence type="ECO:0000313" key="2">
    <source>
        <dbReference type="EMBL" id="KAJ7782577.1"/>
    </source>
</evidence>
<feature type="coiled-coil region" evidence="1">
    <location>
        <begin position="35"/>
        <end position="62"/>
    </location>
</feature>
<name>A0AAD7KBT0_9AGAR</name>
<dbReference type="AlphaFoldDB" id="A0AAD7KBT0"/>
<protein>
    <submittedName>
        <fullName evidence="2">Uncharacterized protein</fullName>
    </submittedName>
</protein>
<comment type="caution">
    <text evidence="2">The sequence shown here is derived from an EMBL/GenBank/DDBJ whole genome shotgun (WGS) entry which is preliminary data.</text>
</comment>
<evidence type="ECO:0000313" key="3">
    <source>
        <dbReference type="Proteomes" id="UP001215280"/>
    </source>
</evidence>
<keyword evidence="3" id="KW-1185">Reference proteome</keyword>
<proteinExistence type="predicted"/>
<keyword evidence="1" id="KW-0175">Coiled coil</keyword>
<dbReference type="Proteomes" id="UP001215280">
    <property type="component" value="Unassembled WGS sequence"/>
</dbReference>
<organism evidence="2 3">
    <name type="scientific">Mycena maculata</name>
    <dbReference type="NCBI Taxonomy" id="230809"/>
    <lineage>
        <taxon>Eukaryota</taxon>
        <taxon>Fungi</taxon>
        <taxon>Dikarya</taxon>
        <taxon>Basidiomycota</taxon>
        <taxon>Agaricomycotina</taxon>
        <taxon>Agaricomycetes</taxon>
        <taxon>Agaricomycetidae</taxon>
        <taxon>Agaricales</taxon>
        <taxon>Marasmiineae</taxon>
        <taxon>Mycenaceae</taxon>
        <taxon>Mycena</taxon>
    </lineage>
</organism>